<accession>A0A0H2SIP6</accession>
<gene>
    <name evidence="2" type="ORF">SCHPADRAFT_868994</name>
</gene>
<protein>
    <recommendedName>
        <fullName evidence="1">DUF6699 domain-containing protein</fullName>
    </recommendedName>
</protein>
<keyword evidence="3" id="KW-1185">Reference proteome</keyword>
<dbReference type="STRING" id="27342.A0A0H2SIP6"/>
<evidence type="ECO:0000313" key="2">
    <source>
        <dbReference type="EMBL" id="KLO16926.1"/>
    </source>
</evidence>
<dbReference type="EMBL" id="KQ085910">
    <property type="protein sequence ID" value="KLO16926.1"/>
    <property type="molecule type" value="Genomic_DNA"/>
</dbReference>
<dbReference type="InParanoid" id="A0A0H2SIP6"/>
<dbReference type="Pfam" id="PF20415">
    <property type="entry name" value="DUF6699"/>
    <property type="match status" value="1"/>
</dbReference>
<dbReference type="Proteomes" id="UP000053477">
    <property type="component" value="Unassembled WGS sequence"/>
</dbReference>
<name>A0A0H2SIP6_9AGAM</name>
<reference evidence="2 3" key="1">
    <citation type="submission" date="2015-04" db="EMBL/GenBank/DDBJ databases">
        <title>Complete genome sequence of Schizopora paradoxa KUC8140, a cosmopolitan wood degrader in East Asia.</title>
        <authorList>
            <consortium name="DOE Joint Genome Institute"/>
            <person name="Min B."/>
            <person name="Park H."/>
            <person name="Jang Y."/>
            <person name="Kim J.-J."/>
            <person name="Kim K.H."/>
            <person name="Pangilinan J."/>
            <person name="Lipzen A."/>
            <person name="Riley R."/>
            <person name="Grigoriev I.V."/>
            <person name="Spatafora J.W."/>
            <person name="Choi I.-G."/>
        </authorList>
    </citation>
    <scope>NUCLEOTIDE SEQUENCE [LARGE SCALE GENOMIC DNA]</scope>
    <source>
        <strain evidence="2 3">KUC8140</strain>
    </source>
</reference>
<organism evidence="2 3">
    <name type="scientific">Schizopora paradoxa</name>
    <dbReference type="NCBI Taxonomy" id="27342"/>
    <lineage>
        <taxon>Eukaryota</taxon>
        <taxon>Fungi</taxon>
        <taxon>Dikarya</taxon>
        <taxon>Basidiomycota</taxon>
        <taxon>Agaricomycotina</taxon>
        <taxon>Agaricomycetes</taxon>
        <taxon>Hymenochaetales</taxon>
        <taxon>Schizoporaceae</taxon>
        <taxon>Schizopora</taxon>
    </lineage>
</organism>
<evidence type="ECO:0000313" key="3">
    <source>
        <dbReference type="Proteomes" id="UP000053477"/>
    </source>
</evidence>
<dbReference type="AlphaFoldDB" id="A0A0H2SIP6"/>
<proteinExistence type="predicted"/>
<dbReference type="InterPro" id="IPR046522">
    <property type="entry name" value="DUF6699"/>
</dbReference>
<feature type="domain" description="DUF6699" evidence="1">
    <location>
        <begin position="28"/>
        <end position="161"/>
    </location>
</feature>
<dbReference type="OrthoDB" id="21474at2759"/>
<sequence length="196" mass="22528">MFAVSIFGIKQSKKYSELHPILALGVPIIYDVRKRPRESIQPDIYERFRGYAATASFVQRLRIVSTDFPWEIDITGGRRKDSFVSVADVWKALHEGLQEPVEQGEWAIAKRMAADNTKGNKSHSLSARMLRAQERRKMSGDRDDKIRRVDWLGQKTSFIGFLRDEQTVKEVSLPGRRRDEEEDVDVWVAKFATGGE</sequence>
<evidence type="ECO:0000259" key="1">
    <source>
        <dbReference type="Pfam" id="PF20415"/>
    </source>
</evidence>